<dbReference type="InterPro" id="IPR013517">
    <property type="entry name" value="FG-GAP"/>
</dbReference>
<organism evidence="4 5">
    <name type="scientific">Streptomyces longwoodensis</name>
    <dbReference type="NCBI Taxonomy" id="68231"/>
    <lineage>
        <taxon>Bacteria</taxon>
        <taxon>Bacillati</taxon>
        <taxon>Actinomycetota</taxon>
        <taxon>Actinomycetes</taxon>
        <taxon>Kitasatosporales</taxon>
        <taxon>Streptomycetaceae</taxon>
        <taxon>Streptomyces</taxon>
    </lineage>
</organism>
<evidence type="ECO:0000313" key="5">
    <source>
        <dbReference type="Proteomes" id="UP000053271"/>
    </source>
</evidence>
<dbReference type="Gene3D" id="2.115.10.10">
    <property type="entry name" value="Tachylectin 2"/>
    <property type="match status" value="1"/>
</dbReference>
<dbReference type="RefSeq" id="WP_067228613.1">
    <property type="nucleotide sequence ID" value="NZ_KQ948549.1"/>
</dbReference>
<dbReference type="SUPFAM" id="SSF63825">
    <property type="entry name" value="YWTD domain"/>
    <property type="match status" value="1"/>
</dbReference>
<sequence>MTARAIRRTSLTLATAVVLSVGGVTLGPATAAAAPGAPRAADDEIVFPLGTREGRRAAVEGLALGGGKLSVLGTADPESKRGLWEYDLPAVGTPQPGPRQLAAPHVWTDYPCEGVDPAEQTCSAFYSELWPLGDGRVAFMTPLGGQDALGGGAPQGETGLGPFSWESADHVVAAGGSYVAVDDRGTQRVGSFDPEVPWPGQIHTRPATAVSLWGSKLWKPGGTTGTVNSYDLVTKATSATVTLGSGCAPDDLQAVGRWLYWRCSAAGKAGVWDHSTGKNVPVPGALGAKVGDGYLVQEAADHRTVTLTDFHLGGGHAATTAPFFTVPEGASISRLVVDRYGGHVAYADSEQLIHVRPVAVPRSRISLFDWRTDSAVDLRQAGDRTWEGSWRLTRPAAAWKLTIQDAYGATVRTLSGTSHQGAAVLASWDGKDDAGGTAVSGRYHWTMTVDPGDGGAVRTLPTGSFRLTGGRSAFRDADADGHGELYTMTGGGLLEAHRFSEGAPAGARGWSAWDPATRLVPVGDLTGDGCSDLLGRTTDGKLYRYSGGCTGAFPPDAERTLVGSGWGGFDAIVAADDFTGDHRPDLLARQAATGYLYLYRSNAQGHLDPGVRVGTGWKGYTLVGAADVTGDGVGDLIARDSGGELWRYDGDGAGGFEPRTLLFSDWGAGRNAIVAVGDVTGDGFPDLVSRTTDGKLLRNKGWGDGTFSATYTLATGWQGYRALY</sequence>
<reference evidence="4 5" key="1">
    <citation type="submission" date="2015-10" db="EMBL/GenBank/DDBJ databases">
        <title>Draft genome sequence of Streptomyces longwoodensis DSM 41677, type strain for the species Streptomyces longwoodensis.</title>
        <authorList>
            <person name="Ruckert C."/>
            <person name="Winkler A."/>
            <person name="Kalinowski J."/>
            <person name="Kampfer P."/>
            <person name="Glaeser S."/>
        </authorList>
    </citation>
    <scope>NUCLEOTIDE SEQUENCE [LARGE SCALE GENOMIC DNA]</scope>
    <source>
        <strain evidence="4 5">DSM 41677</strain>
    </source>
</reference>
<accession>A0A117QQF4</accession>
<protein>
    <recommendedName>
        <fullName evidence="3">FlgD/Vpr Ig-like domain-containing protein</fullName>
    </recommendedName>
</protein>
<dbReference type="Gene3D" id="2.60.40.4070">
    <property type="match status" value="1"/>
</dbReference>
<dbReference type="InterPro" id="IPR028994">
    <property type="entry name" value="Integrin_alpha_N"/>
</dbReference>
<keyword evidence="5" id="KW-1185">Reference proteome</keyword>
<evidence type="ECO:0000256" key="1">
    <source>
        <dbReference type="ARBA" id="ARBA00022729"/>
    </source>
</evidence>
<dbReference type="PANTHER" id="PTHR44103:SF1">
    <property type="entry name" value="PROPROTEIN CONVERTASE P"/>
    <property type="match status" value="1"/>
</dbReference>
<dbReference type="SUPFAM" id="SSF69318">
    <property type="entry name" value="Integrin alpha N-terminal domain"/>
    <property type="match status" value="1"/>
</dbReference>
<evidence type="ECO:0000259" key="3">
    <source>
        <dbReference type="Pfam" id="PF13860"/>
    </source>
</evidence>
<dbReference type="AlphaFoldDB" id="A0A117QQF4"/>
<name>A0A117QQF4_9ACTN</name>
<dbReference type="Proteomes" id="UP000053271">
    <property type="component" value="Unassembled WGS sequence"/>
</dbReference>
<dbReference type="EMBL" id="LMWS01000005">
    <property type="protein sequence ID" value="KUN41111.1"/>
    <property type="molecule type" value="Genomic_DNA"/>
</dbReference>
<dbReference type="PANTHER" id="PTHR44103">
    <property type="entry name" value="PROPROTEIN CONVERTASE P"/>
    <property type="match status" value="1"/>
</dbReference>
<comment type="caution">
    <text evidence="4">The sequence shown here is derived from an EMBL/GenBank/DDBJ whole genome shotgun (WGS) entry which is preliminary data.</text>
</comment>
<feature type="chain" id="PRO_5007154641" description="FlgD/Vpr Ig-like domain-containing protein" evidence="2">
    <location>
        <begin position="34"/>
        <end position="724"/>
    </location>
</feature>
<dbReference type="Pfam" id="PF13860">
    <property type="entry name" value="FlgD_ig"/>
    <property type="match status" value="1"/>
</dbReference>
<dbReference type="GeneID" id="91423839"/>
<proteinExistence type="predicted"/>
<gene>
    <name evidence="4" type="ORF">AQJ30_04300</name>
</gene>
<keyword evidence="1 2" id="KW-0732">Signal</keyword>
<dbReference type="InterPro" id="IPR025965">
    <property type="entry name" value="FlgD/Vpr_Ig-like"/>
</dbReference>
<evidence type="ECO:0000313" key="4">
    <source>
        <dbReference type="EMBL" id="KUN41111.1"/>
    </source>
</evidence>
<feature type="domain" description="FlgD/Vpr Ig-like" evidence="3">
    <location>
        <begin position="383"/>
        <end position="450"/>
    </location>
</feature>
<dbReference type="STRING" id="68231.AQJ30_04300"/>
<feature type="signal peptide" evidence="2">
    <location>
        <begin position="1"/>
        <end position="33"/>
    </location>
</feature>
<evidence type="ECO:0000256" key="2">
    <source>
        <dbReference type="SAM" id="SignalP"/>
    </source>
</evidence>
<dbReference type="Pfam" id="PF13517">
    <property type="entry name" value="FG-GAP_3"/>
    <property type="match status" value="1"/>
</dbReference>